<comment type="function">
    <text evidence="9">Key adapter protein that plays an essential role in JNK and NF-kappa-B activation and proinflammatory cytokines production in response to stimulation with TLRs and cytokines. Mechanistically, associates with the catalytic domain of MAP3K7/TAK1 to trigger MAP3K7/TAK1 autophosphorylation leading to its full activation. Similarly, associates with MAPK14 and triggers its autophosphorylation and subsequent activation. In turn, MAPK14 phosphorylates TAB1 and inhibits MAP3K7/TAK1 activation in a feedback control mechanism. Also plays a role in recruiting MAPK14 to the TAK1 complex for the phosphorylation of the TAB2 and TAB3 regulatory subunits.</text>
</comment>
<dbReference type="GO" id="GO:0004722">
    <property type="term" value="F:protein serine/threonine phosphatase activity"/>
    <property type="evidence" value="ECO:0007669"/>
    <property type="project" value="InterPro"/>
</dbReference>
<dbReference type="PANTHER" id="PTHR13832">
    <property type="entry name" value="PROTEIN PHOSPHATASE 2C"/>
    <property type="match status" value="1"/>
</dbReference>
<dbReference type="InterPro" id="IPR015655">
    <property type="entry name" value="PP2C"/>
</dbReference>
<evidence type="ECO:0000256" key="5">
    <source>
        <dbReference type="ARBA" id="ARBA00022824"/>
    </source>
</evidence>
<keyword evidence="5" id="KW-0256">Endoplasmic reticulum</keyword>
<evidence type="ECO:0000256" key="2">
    <source>
        <dbReference type="ARBA" id="ARBA00004514"/>
    </source>
</evidence>
<dbReference type="CDD" id="cd00143">
    <property type="entry name" value="PP2Cc"/>
    <property type="match status" value="1"/>
</dbReference>
<evidence type="ECO:0000256" key="10">
    <source>
        <dbReference type="ARBA" id="ARBA00062935"/>
    </source>
</evidence>
<keyword evidence="4" id="KW-0597">Phosphoprotein</keyword>
<dbReference type="PANTHER" id="PTHR13832:SF533">
    <property type="entry name" value="TGF-BETA-ACTIVATED KINASE 1 AND MAP3K7-BINDING PROTEIN 1"/>
    <property type="match status" value="1"/>
</dbReference>
<evidence type="ECO:0000256" key="6">
    <source>
        <dbReference type="ARBA" id="ARBA00022843"/>
    </source>
</evidence>
<evidence type="ECO:0000256" key="12">
    <source>
        <dbReference type="ARBA" id="ARBA00080486"/>
    </source>
</evidence>
<dbReference type="SUPFAM" id="SSF81606">
    <property type="entry name" value="PP2C-like"/>
    <property type="match status" value="1"/>
</dbReference>
<evidence type="ECO:0000256" key="9">
    <source>
        <dbReference type="ARBA" id="ARBA00057862"/>
    </source>
</evidence>
<keyword evidence="3" id="KW-0963">Cytoplasm</keyword>
<dbReference type="AlphaFoldDB" id="A0AAW1L662"/>
<evidence type="ECO:0000256" key="13">
    <source>
        <dbReference type="ARBA" id="ARBA00080658"/>
    </source>
</evidence>
<dbReference type="FunFam" id="3.60.40.10:FF:000014">
    <property type="entry name" value="TGF-beta-activated kinase 1 and MAP3K7-binding protein 1-like"/>
    <property type="match status" value="1"/>
</dbReference>
<keyword evidence="16" id="KW-1185">Reference proteome</keyword>
<comment type="subunit">
    <text evidence="10">Interacts with XIAP and BIRC7. Interacts with TRAF6 and MAP3K7; during IL-1 signaling. Identified in the TRIKA2 complex composed of MAP3K7, TAB1 and TAB2. Interacts with TRAF6 and MAPK14; these interactions allow MAPK14 autophosphorylation. Interacts with STING1; interaction takes place following cGAMP activation and promotes TAB1 recruitment to the endoplasmic reticulum, triggering MAP3K7/TAK1 activation and STING1 phosphorylation.</text>
</comment>
<dbReference type="GO" id="GO:0008047">
    <property type="term" value="F:enzyme activator activity"/>
    <property type="evidence" value="ECO:0007669"/>
    <property type="project" value="UniProtKB-ARBA"/>
</dbReference>
<comment type="caution">
    <text evidence="15">The sequence shown here is derived from an EMBL/GenBank/DDBJ whole genome shotgun (WGS) entry which is preliminary data.</text>
</comment>
<evidence type="ECO:0000256" key="4">
    <source>
        <dbReference type="ARBA" id="ARBA00022553"/>
    </source>
</evidence>
<accession>A0AAW1L662</accession>
<feature type="domain" description="PPM-type phosphatase" evidence="14">
    <location>
        <begin position="27"/>
        <end position="364"/>
    </location>
</feature>
<dbReference type="GO" id="GO:0005829">
    <property type="term" value="C:cytosol"/>
    <property type="evidence" value="ECO:0007669"/>
    <property type="project" value="UniProtKB-SubCell"/>
</dbReference>
<dbReference type="Pfam" id="PF00481">
    <property type="entry name" value="PP2C"/>
    <property type="match status" value="1"/>
</dbReference>
<dbReference type="Proteomes" id="UP001458880">
    <property type="component" value="Unassembled WGS sequence"/>
</dbReference>
<protein>
    <recommendedName>
        <fullName evidence="11">TGF-beta-activated kinase 1 and MAP3K7-binding protein 1</fullName>
    </recommendedName>
    <alternativeName>
        <fullName evidence="12">Mitogen-activated protein kinase kinase kinase 7-interacting protein 1</fullName>
    </alternativeName>
    <alternativeName>
        <fullName evidence="13">TGF-beta-activated kinase 1-binding protein 1</fullName>
    </alternativeName>
</protein>
<comment type="subcellular location">
    <subcellularLocation>
        <location evidence="2">Cytoplasm</location>
        <location evidence="2">Cytosol</location>
    </subcellularLocation>
    <subcellularLocation>
        <location evidence="1">Endoplasmic reticulum membrane</location>
        <topology evidence="1">Peripheral membrane protein</topology>
        <orientation evidence="1">Cytoplasmic side</orientation>
    </subcellularLocation>
</comment>
<evidence type="ECO:0000259" key="14">
    <source>
        <dbReference type="PROSITE" id="PS51746"/>
    </source>
</evidence>
<gene>
    <name evidence="15" type="ORF">QE152_g15736</name>
</gene>
<evidence type="ECO:0000256" key="8">
    <source>
        <dbReference type="ARBA" id="ARBA00023180"/>
    </source>
</evidence>
<evidence type="ECO:0000256" key="11">
    <source>
        <dbReference type="ARBA" id="ARBA00074232"/>
    </source>
</evidence>
<dbReference type="Gene3D" id="3.60.40.10">
    <property type="entry name" value="PPM-type phosphatase domain"/>
    <property type="match status" value="1"/>
</dbReference>
<keyword evidence="6" id="KW-0832">Ubl conjugation</keyword>
<evidence type="ECO:0000313" key="16">
    <source>
        <dbReference type="Proteomes" id="UP001458880"/>
    </source>
</evidence>
<dbReference type="GO" id="GO:1902533">
    <property type="term" value="P:positive regulation of intracellular signal transduction"/>
    <property type="evidence" value="ECO:0007669"/>
    <property type="project" value="UniProtKB-ARBA"/>
</dbReference>
<organism evidence="15 16">
    <name type="scientific">Popillia japonica</name>
    <name type="common">Japanese beetle</name>
    <dbReference type="NCBI Taxonomy" id="7064"/>
    <lineage>
        <taxon>Eukaryota</taxon>
        <taxon>Metazoa</taxon>
        <taxon>Ecdysozoa</taxon>
        <taxon>Arthropoda</taxon>
        <taxon>Hexapoda</taxon>
        <taxon>Insecta</taxon>
        <taxon>Pterygota</taxon>
        <taxon>Neoptera</taxon>
        <taxon>Endopterygota</taxon>
        <taxon>Coleoptera</taxon>
        <taxon>Polyphaga</taxon>
        <taxon>Scarabaeiformia</taxon>
        <taxon>Scarabaeidae</taxon>
        <taxon>Rutelinae</taxon>
        <taxon>Popillia</taxon>
    </lineage>
</organism>
<dbReference type="GO" id="GO:0007165">
    <property type="term" value="P:signal transduction"/>
    <property type="evidence" value="ECO:0007669"/>
    <property type="project" value="UniProtKB-ARBA"/>
</dbReference>
<dbReference type="InterPro" id="IPR001932">
    <property type="entry name" value="PPM-type_phosphatase-like_dom"/>
</dbReference>
<evidence type="ECO:0000313" key="15">
    <source>
        <dbReference type="EMBL" id="KAK9729804.1"/>
    </source>
</evidence>
<proteinExistence type="predicted"/>
<reference evidence="15 16" key="1">
    <citation type="journal article" date="2024" name="BMC Genomics">
        <title>De novo assembly and annotation of Popillia japonica's genome with initial clues to its potential as an invasive pest.</title>
        <authorList>
            <person name="Cucini C."/>
            <person name="Boschi S."/>
            <person name="Funari R."/>
            <person name="Cardaioli E."/>
            <person name="Iannotti N."/>
            <person name="Marturano G."/>
            <person name="Paoli F."/>
            <person name="Bruttini M."/>
            <person name="Carapelli A."/>
            <person name="Frati F."/>
            <person name="Nardi F."/>
        </authorList>
    </citation>
    <scope>NUCLEOTIDE SEQUENCE [LARGE SCALE GENOMIC DNA]</scope>
    <source>
        <strain evidence="15">DMR45628</strain>
    </source>
</reference>
<keyword evidence="8" id="KW-0325">Glycoprotein</keyword>
<dbReference type="EMBL" id="JASPKY010000157">
    <property type="protein sequence ID" value="KAK9729804.1"/>
    <property type="molecule type" value="Genomic_DNA"/>
</dbReference>
<name>A0AAW1L662_POPJA</name>
<dbReference type="PROSITE" id="PS51746">
    <property type="entry name" value="PPM_2"/>
    <property type="match status" value="1"/>
</dbReference>
<keyword evidence="7" id="KW-0472">Membrane</keyword>
<dbReference type="InterPro" id="IPR036457">
    <property type="entry name" value="PPM-type-like_dom_sf"/>
</dbReference>
<evidence type="ECO:0000256" key="3">
    <source>
        <dbReference type="ARBA" id="ARBA00022490"/>
    </source>
</evidence>
<evidence type="ECO:0000256" key="1">
    <source>
        <dbReference type="ARBA" id="ARBA00004397"/>
    </source>
</evidence>
<evidence type="ECO:0000256" key="7">
    <source>
        <dbReference type="ARBA" id="ARBA00023136"/>
    </source>
</evidence>
<dbReference type="GO" id="GO:0005789">
    <property type="term" value="C:endoplasmic reticulum membrane"/>
    <property type="evidence" value="ECO:0007669"/>
    <property type="project" value="UniProtKB-SubCell"/>
</dbReference>
<sequence>MRSLRPEQTYQASKSWTDDLPVCKESGIGSSTNQIYREDGNRQEEHEFEDRFFHIKFDTNSYLYGVFDGYEGAKAVEFCSQRMPAEIVLGQLKDKKTDEEIKEVLRQAFMYVEKGYMDSIYDLLAERAMLSYDIPEGLNNYEAYKQVPQVVENIKRINYELSSGATAAIALIYNNKLYIANVGTCRVLLCLTDSNSVLKVVQLSVDHNLRNEDELLRLSQIGINAANLRRCTHLGNQGNTRCLGNYLVKGGYKEFEDLVEAKQEPVISEPDIIGGIAIDESCRFLLMMSSGFYHSLEEAMGTEQVNKYIAQCVVEQFREQTTLPSVAQAVVDKVVRQHHDWYMSSSASNPSTKREDITLLVRNFNYILLNANKSPTNPAISFNPVVVPNVLTNNNTTTYNSNITSTVSTVHNDNESEIGEDNKMDAYVDFSTFYQNYAIAKTDGSLPNCLEF</sequence>
<dbReference type="SMART" id="SM00332">
    <property type="entry name" value="PP2Cc"/>
    <property type="match status" value="1"/>
</dbReference>